<dbReference type="EMBL" id="JQFZ01000138">
    <property type="protein sequence ID" value="KGO57725.1"/>
    <property type="molecule type" value="Genomic_DNA"/>
</dbReference>
<proteinExistence type="predicted"/>
<comment type="caution">
    <text evidence="2">The sequence shown here is derived from an EMBL/GenBank/DDBJ whole genome shotgun (WGS) entry which is preliminary data.</text>
</comment>
<feature type="compositionally biased region" description="Basic and acidic residues" evidence="1">
    <location>
        <begin position="20"/>
        <end position="30"/>
    </location>
</feature>
<evidence type="ECO:0000256" key="1">
    <source>
        <dbReference type="SAM" id="MobiDB-lite"/>
    </source>
</evidence>
<name>A0A0A2J0Z8_PENEN</name>
<dbReference type="VEuPathDB" id="FungiDB:PEXP_010760"/>
<organism evidence="2 3">
    <name type="scientific">Penicillium expansum</name>
    <name type="common">Blue mold rot fungus</name>
    <dbReference type="NCBI Taxonomy" id="27334"/>
    <lineage>
        <taxon>Eukaryota</taxon>
        <taxon>Fungi</taxon>
        <taxon>Dikarya</taxon>
        <taxon>Ascomycota</taxon>
        <taxon>Pezizomycotina</taxon>
        <taxon>Eurotiomycetes</taxon>
        <taxon>Eurotiomycetidae</taxon>
        <taxon>Eurotiales</taxon>
        <taxon>Aspergillaceae</taxon>
        <taxon>Penicillium</taxon>
    </lineage>
</organism>
<reference evidence="2 3" key="1">
    <citation type="journal article" date="2015" name="Mol. Plant Microbe Interact.">
        <title>Genome, transcriptome, and functional analyses of Penicillium expansum provide new insights into secondary metabolism and pathogenicity.</title>
        <authorList>
            <person name="Ballester A.R."/>
            <person name="Marcet-Houben M."/>
            <person name="Levin E."/>
            <person name="Sela N."/>
            <person name="Selma-Lazaro C."/>
            <person name="Carmona L."/>
            <person name="Wisniewski M."/>
            <person name="Droby S."/>
            <person name="Gonzalez-Candelas L."/>
            <person name="Gabaldon T."/>
        </authorList>
    </citation>
    <scope>NUCLEOTIDE SEQUENCE [LARGE SCALE GENOMIC DNA]</scope>
    <source>
        <strain evidence="2 3">MD-8</strain>
    </source>
</reference>
<protein>
    <submittedName>
        <fullName evidence="2">Uncharacterized protein</fullName>
    </submittedName>
</protein>
<feature type="compositionally biased region" description="Polar residues" evidence="1">
    <location>
        <begin position="1"/>
        <end position="14"/>
    </location>
</feature>
<dbReference type="HOGENOM" id="CLU_1277987_0_0_1"/>
<evidence type="ECO:0000313" key="2">
    <source>
        <dbReference type="EMBL" id="KGO57725.1"/>
    </source>
</evidence>
<keyword evidence="3" id="KW-1185">Reference proteome</keyword>
<accession>A0A0A2J0Z8</accession>
<evidence type="ECO:0000313" key="3">
    <source>
        <dbReference type="Proteomes" id="UP000030143"/>
    </source>
</evidence>
<dbReference type="OrthoDB" id="4368526at2759"/>
<dbReference type="Proteomes" id="UP000030143">
    <property type="component" value="Unassembled WGS sequence"/>
</dbReference>
<feature type="compositionally biased region" description="Polar residues" evidence="1">
    <location>
        <begin position="65"/>
        <end position="84"/>
    </location>
</feature>
<dbReference type="RefSeq" id="XP_016599353.1">
    <property type="nucleotide sequence ID" value="XM_016739443.1"/>
</dbReference>
<gene>
    <name evidence="2" type="ORF">PEX2_021680</name>
</gene>
<feature type="region of interest" description="Disordered" evidence="1">
    <location>
        <begin position="1"/>
        <end position="145"/>
    </location>
</feature>
<dbReference type="AlphaFoldDB" id="A0A0A2J0Z8"/>
<sequence length="216" mass="24095">MRRSTRSNPNNGLTEPSAPEEIRFAHEESPRPNYPVILQHGDTDNTDDNAGDILYRRHAAELQASDLSTDEYTPSQRGLRSPTIQRAEATSRVRGNAVSKGTPATPKDTDEEQPAKRRKSAVGPTKASENATKDTPPKLKNGGLPFNTIWYNSPFEDPEVYRMKDKAHALDTYNDLAEIIARVTEDHSRMKAALLKKGFLPESDDEDSEENVFAMD</sequence>
<dbReference type="GeneID" id="27674862"/>
<dbReference type="PhylomeDB" id="A0A0A2J0Z8"/>